<gene>
    <name evidence="3" type="ORF">IO89_15970</name>
</gene>
<keyword evidence="4" id="KW-1185">Reference proteome</keyword>
<dbReference type="eggNOG" id="COG1028">
    <property type="taxonomic scope" value="Bacteria"/>
</dbReference>
<reference evidence="3 4" key="1">
    <citation type="submission" date="2014-07" db="EMBL/GenBank/DDBJ databases">
        <title>Epilithonimonas lactis LMG 22401 Genome.</title>
        <authorList>
            <person name="Pipes S.E."/>
            <person name="Stropko S.J."/>
        </authorList>
    </citation>
    <scope>NUCLEOTIDE SEQUENCE [LARGE SCALE GENOMIC DNA]</scope>
    <source>
        <strain evidence="3 4">LMG 24401</strain>
    </source>
</reference>
<evidence type="ECO:0000256" key="1">
    <source>
        <dbReference type="ARBA" id="ARBA00006484"/>
    </source>
</evidence>
<dbReference type="STRING" id="421072.SAMN04488097_3497"/>
<evidence type="ECO:0000313" key="4">
    <source>
        <dbReference type="Proteomes" id="UP000028623"/>
    </source>
</evidence>
<comment type="caution">
    <text evidence="3">The sequence shown here is derived from an EMBL/GenBank/DDBJ whole genome shotgun (WGS) entry which is preliminary data.</text>
</comment>
<dbReference type="PRINTS" id="PR00080">
    <property type="entry name" value="SDRFAMILY"/>
</dbReference>
<dbReference type="PANTHER" id="PTHR24321">
    <property type="entry name" value="DEHYDROGENASES, SHORT CHAIN"/>
    <property type="match status" value="1"/>
</dbReference>
<dbReference type="PANTHER" id="PTHR24321:SF11">
    <property type="entry name" value="BLR0893 PROTEIN"/>
    <property type="match status" value="1"/>
</dbReference>
<sequence>MSRFNNKLAIVTGGNSGIGYATAKELIAEGAKVIITGRRKEAIEKAAEELKAISFVADQGNLENIEALRNEIQSQYGKIDILFINAGITGILGSIENMDSKNFDNVMNINFRGAYFTLSNLIPLLNDGASVVFLSSNVATTYKPNSSVYQASKAALNSIAKTAAAELAPRKIRVNMVSPGPTKTEIMTKAGLDTETLNGINEWLINEIPLKKMGSAEDVAKAVVYLSDNNIASFMTGTEILIDGGMIL</sequence>
<dbReference type="PRINTS" id="PR00081">
    <property type="entry name" value="GDHRDH"/>
</dbReference>
<dbReference type="Proteomes" id="UP000028623">
    <property type="component" value="Unassembled WGS sequence"/>
</dbReference>
<dbReference type="FunFam" id="3.40.50.720:FF:000084">
    <property type="entry name" value="Short-chain dehydrogenase reductase"/>
    <property type="match status" value="1"/>
</dbReference>
<dbReference type="Gene3D" id="3.40.50.720">
    <property type="entry name" value="NAD(P)-binding Rossmann-like Domain"/>
    <property type="match status" value="1"/>
</dbReference>
<dbReference type="RefSeq" id="WP_034978360.1">
    <property type="nucleotide sequence ID" value="NZ_FOFI01000005.1"/>
</dbReference>
<evidence type="ECO:0000313" key="3">
    <source>
        <dbReference type="EMBL" id="KFC19016.1"/>
    </source>
</evidence>
<dbReference type="InterPro" id="IPR036291">
    <property type="entry name" value="NAD(P)-bd_dom_sf"/>
</dbReference>
<dbReference type="EMBL" id="JPLY01000005">
    <property type="protein sequence ID" value="KFC19016.1"/>
    <property type="molecule type" value="Genomic_DNA"/>
</dbReference>
<proteinExistence type="inferred from homology"/>
<dbReference type="CDD" id="cd05233">
    <property type="entry name" value="SDR_c"/>
    <property type="match status" value="1"/>
</dbReference>
<keyword evidence="2" id="KW-0560">Oxidoreductase</keyword>
<dbReference type="AlphaFoldDB" id="A0A085B971"/>
<dbReference type="SUPFAM" id="SSF51735">
    <property type="entry name" value="NAD(P)-binding Rossmann-fold domains"/>
    <property type="match status" value="1"/>
</dbReference>
<accession>A0A085B971</accession>
<protein>
    <submittedName>
        <fullName evidence="3">Short-chain dehydrogenase</fullName>
    </submittedName>
</protein>
<dbReference type="Pfam" id="PF13561">
    <property type="entry name" value="adh_short_C2"/>
    <property type="match status" value="1"/>
</dbReference>
<dbReference type="GO" id="GO:0016491">
    <property type="term" value="F:oxidoreductase activity"/>
    <property type="evidence" value="ECO:0007669"/>
    <property type="project" value="UniProtKB-KW"/>
</dbReference>
<evidence type="ECO:0000256" key="2">
    <source>
        <dbReference type="ARBA" id="ARBA00023002"/>
    </source>
</evidence>
<comment type="similarity">
    <text evidence="1">Belongs to the short-chain dehydrogenases/reductases (SDR) family.</text>
</comment>
<name>A0A085B971_9FLAO</name>
<organism evidence="3 4">
    <name type="scientific">Epilithonimonas lactis</name>
    <dbReference type="NCBI Taxonomy" id="421072"/>
    <lineage>
        <taxon>Bacteria</taxon>
        <taxon>Pseudomonadati</taxon>
        <taxon>Bacteroidota</taxon>
        <taxon>Flavobacteriia</taxon>
        <taxon>Flavobacteriales</taxon>
        <taxon>Weeksellaceae</taxon>
        <taxon>Chryseobacterium group</taxon>
        <taxon>Epilithonimonas</taxon>
    </lineage>
</organism>
<dbReference type="InterPro" id="IPR002347">
    <property type="entry name" value="SDR_fam"/>
</dbReference>